<dbReference type="PIRSF" id="PIRSF003073">
    <property type="entry name" value="DNAC_TnpB_IstB"/>
    <property type="match status" value="1"/>
</dbReference>
<proteinExistence type="predicted"/>
<dbReference type="Gene3D" id="3.40.50.300">
    <property type="entry name" value="P-loop containing nucleotide triphosphate hydrolases"/>
    <property type="match status" value="1"/>
</dbReference>
<evidence type="ECO:0000259" key="1">
    <source>
        <dbReference type="Pfam" id="PF01695"/>
    </source>
</evidence>
<sequence length="251" mass="28188">MKDNIYYRLVEELDYLGMDAMASKLERMLDEPSTFQMPPLAVLEAVVDEGFISKKEKTAQRLLKSGRLAGRMGDIDSLHSKNGRLYNEPVLEQVKALAFISNGKNVCVFGASNAGKSFLLSAIGREACLRGSRCLYTDYMMLMDELVTLRVSDVEAYKKKLRKYSSIPILIIDDFLSEDGTPEVVSVLFQLVKQRDEKHLPTLIGSQYDPGEWGQLLCGSQLRKGEADSIRRRLTGSAYIVEISLEGKQEM</sequence>
<evidence type="ECO:0000313" key="3">
    <source>
        <dbReference type="Proteomes" id="UP000823633"/>
    </source>
</evidence>
<dbReference type="PANTHER" id="PTHR30050">
    <property type="entry name" value="CHROMOSOMAL REPLICATION INITIATOR PROTEIN DNAA"/>
    <property type="match status" value="1"/>
</dbReference>
<dbReference type="PANTHER" id="PTHR30050:SF4">
    <property type="entry name" value="ATP-BINDING PROTEIN RV3427C IN INSERTION SEQUENCE-RELATED"/>
    <property type="match status" value="1"/>
</dbReference>
<evidence type="ECO:0000313" key="2">
    <source>
        <dbReference type="EMBL" id="MBO8443478.1"/>
    </source>
</evidence>
<dbReference type="Pfam" id="PF01695">
    <property type="entry name" value="IstB_IS21"/>
    <property type="match status" value="1"/>
</dbReference>
<keyword evidence="2" id="KW-0067">ATP-binding</keyword>
<name>A0A9D9HB40_9SPIR</name>
<reference evidence="2" key="2">
    <citation type="journal article" date="2021" name="PeerJ">
        <title>Extensive microbial diversity within the chicken gut microbiome revealed by metagenomics and culture.</title>
        <authorList>
            <person name="Gilroy R."/>
            <person name="Ravi A."/>
            <person name="Getino M."/>
            <person name="Pursley I."/>
            <person name="Horton D.L."/>
            <person name="Alikhan N.F."/>
            <person name="Baker D."/>
            <person name="Gharbi K."/>
            <person name="Hall N."/>
            <person name="Watson M."/>
            <person name="Adriaenssens E.M."/>
            <person name="Foster-Nyarko E."/>
            <person name="Jarju S."/>
            <person name="Secka A."/>
            <person name="Antonio M."/>
            <person name="Oren A."/>
            <person name="Chaudhuri R.R."/>
            <person name="La Ragione R."/>
            <person name="Hildebrand F."/>
            <person name="Pallen M.J."/>
        </authorList>
    </citation>
    <scope>NUCLEOTIDE SEQUENCE</scope>
    <source>
        <strain evidence="2">11167</strain>
    </source>
</reference>
<dbReference type="GO" id="GO:0006260">
    <property type="term" value="P:DNA replication"/>
    <property type="evidence" value="ECO:0007669"/>
    <property type="project" value="TreeGrafter"/>
</dbReference>
<dbReference type="AlphaFoldDB" id="A0A9D9HB40"/>
<keyword evidence="2" id="KW-0547">Nucleotide-binding</keyword>
<comment type="caution">
    <text evidence="2">The sequence shown here is derived from an EMBL/GenBank/DDBJ whole genome shotgun (WGS) entry which is preliminary data.</text>
</comment>
<protein>
    <submittedName>
        <fullName evidence="2">ATP-binding protein</fullName>
    </submittedName>
</protein>
<dbReference type="GO" id="GO:0005524">
    <property type="term" value="F:ATP binding"/>
    <property type="evidence" value="ECO:0007669"/>
    <property type="project" value="UniProtKB-KW"/>
</dbReference>
<dbReference type="InterPro" id="IPR002611">
    <property type="entry name" value="IstB_ATP-bd"/>
</dbReference>
<dbReference type="Proteomes" id="UP000823633">
    <property type="component" value="Unassembled WGS sequence"/>
</dbReference>
<feature type="domain" description="IstB-like ATP-binding" evidence="1">
    <location>
        <begin position="13"/>
        <end position="244"/>
    </location>
</feature>
<reference evidence="2" key="1">
    <citation type="submission" date="2020-10" db="EMBL/GenBank/DDBJ databases">
        <authorList>
            <person name="Gilroy R."/>
        </authorList>
    </citation>
    <scope>NUCLEOTIDE SEQUENCE</scope>
    <source>
        <strain evidence="2">11167</strain>
    </source>
</reference>
<dbReference type="InterPro" id="IPR027417">
    <property type="entry name" value="P-loop_NTPase"/>
</dbReference>
<dbReference type="SUPFAM" id="SSF52540">
    <property type="entry name" value="P-loop containing nucleoside triphosphate hydrolases"/>
    <property type="match status" value="1"/>
</dbReference>
<organism evidence="2 3">
    <name type="scientific">Candidatus Aphodenecus pullistercoris</name>
    <dbReference type="NCBI Taxonomy" id="2840669"/>
    <lineage>
        <taxon>Bacteria</taxon>
        <taxon>Pseudomonadati</taxon>
        <taxon>Spirochaetota</taxon>
        <taxon>Spirochaetia</taxon>
        <taxon>Spirochaetales</taxon>
        <taxon>Candidatus Aphodenecus</taxon>
    </lineage>
</organism>
<accession>A0A9D9HB40</accession>
<dbReference type="InterPro" id="IPR028350">
    <property type="entry name" value="DNAC/IstB-like"/>
</dbReference>
<dbReference type="EMBL" id="JADIMU010000044">
    <property type="protein sequence ID" value="MBO8443478.1"/>
    <property type="molecule type" value="Genomic_DNA"/>
</dbReference>
<gene>
    <name evidence="2" type="ORF">IAC42_06935</name>
</gene>